<dbReference type="PANTHER" id="PTHR46919:SF2">
    <property type="entry name" value="SACSIN"/>
    <property type="match status" value="1"/>
</dbReference>
<feature type="region of interest" description="Disordered" evidence="1">
    <location>
        <begin position="1289"/>
        <end position="1324"/>
    </location>
</feature>
<dbReference type="Gene3D" id="3.30.565.10">
    <property type="entry name" value="Histidine kinase-like ATPase, C-terminal domain"/>
    <property type="match status" value="1"/>
</dbReference>
<accession>A0A7W6EDE9</accession>
<dbReference type="Pfam" id="PF13020">
    <property type="entry name" value="NOV_C"/>
    <property type="match status" value="1"/>
</dbReference>
<comment type="caution">
    <text evidence="4">The sequence shown here is derived from an EMBL/GenBank/DDBJ whole genome shotgun (WGS) entry which is preliminary data.</text>
</comment>
<keyword evidence="5" id="KW-1185">Reference proteome</keyword>
<feature type="region of interest" description="Disordered" evidence="1">
    <location>
        <begin position="1"/>
        <end position="24"/>
    </location>
</feature>
<evidence type="ECO:0000259" key="3">
    <source>
        <dbReference type="Pfam" id="PF25794"/>
    </source>
</evidence>
<feature type="compositionally biased region" description="Acidic residues" evidence="1">
    <location>
        <begin position="1370"/>
        <end position="1382"/>
    </location>
</feature>
<feature type="domain" description="Protein NO VEIN C-terminal" evidence="2">
    <location>
        <begin position="1480"/>
        <end position="1564"/>
    </location>
</feature>
<dbReference type="PANTHER" id="PTHR46919">
    <property type="entry name" value="ZINC FINGER, C3HC4 TYPE (RING FINGER) FAMILY PROTEIN"/>
    <property type="match status" value="1"/>
</dbReference>
<dbReference type="Proteomes" id="UP000530268">
    <property type="component" value="Unassembled WGS sequence"/>
</dbReference>
<evidence type="ECO:0000256" key="1">
    <source>
        <dbReference type="SAM" id="MobiDB-lite"/>
    </source>
</evidence>
<name>A0A7W6EDE9_9RHOB</name>
<dbReference type="SUPFAM" id="SSF55874">
    <property type="entry name" value="ATPase domain of HSP90 chaperone/DNA topoisomerase II/histidine kinase"/>
    <property type="match status" value="1"/>
</dbReference>
<organism evidence="4 5">
    <name type="scientific">Sulfitobacter undariae</name>
    <dbReference type="NCBI Taxonomy" id="1563671"/>
    <lineage>
        <taxon>Bacteria</taxon>
        <taxon>Pseudomonadati</taxon>
        <taxon>Pseudomonadota</taxon>
        <taxon>Alphaproteobacteria</taxon>
        <taxon>Rhodobacterales</taxon>
        <taxon>Roseobacteraceae</taxon>
        <taxon>Sulfitobacter</taxon>
    </lineage>
</organism>
<proteinExistence type="predicted"/>
<dbReference type="RefSeq" id="WP_184568361.1">
    <property type="nucleotide sequence ID" value="NZ_JACIEI010000031.1"/>
</dbReference>
<dbReference type="InterPro" id="IPR036890">
    <property type="entry name" value="HATPase_C_sf"/>
</dbReference>
<feature type="region of interest" description="Disordered" evidence="1">
    <location>
        <begin position="1403"/>
        <end position="1436"/>
    </location>
</feature>
<evidence type="ECO:0000313" key="5">
    <source>
        <dbReference type="Proteomes" id="UP000530268"/>
    </source>
</evidence>
<evidence type="ECO:0000259" key="2">
    <source>
        <dbReference type="Pfam" id="PF13020"/>
    </source>
</evidence>
<feature type="region of interest" description="Disordered" evidence="1">
    <location>
        <begin position="1350"/>
        <end position="1382"/>
    </location>
</feature>
<dbReference type="InterPro" id="IPR058210">
    <property type="entry name" value="SACS/Nov_dom"/>
</dbReference>
<protein>
    <recommendedName>
        <fullName evidence="6">Protein NO VEIN C-terminal domain-containing protein</fullName>
    </recommendedName>
</protein>
<feature type="compositionally biased region" description="Basic and acidic residues" evidence="1">
    <location>
        <begin position="1289"/>
        <end position="1298"/>
    </location>
</feature>
<dbReference type="Pfam" id="PF25794">
    <property type="entry name" value="SACS"/>
    <property type="match status" value="1"/>
</dbReference>
<evidence type="ECO:0000313" key="4">
    <source>
        <dbReference type="EMBL" id="MBB3996133.1"/>
    </source>
</evidence>
<reference evidence="4 5" key="1">
    <citation type="submission" date="2020-08" db="EMBL/GenBank/DDBJ databases">
        <title>Genomic Encyclopedia of Type Strains, Phase IV (KMG-IV): sequencing the most valuable type-strain genomes for metagenomic binning, comparative biology and taxonomic classification.</title>
        <authorList>
            <person name="Goeker M."/>
        </authorList>
    </citation>
    <scope>NUCLEOTIDE SEQUENCE [LARGE SCALE GENOMIC DNA]</scope>
    <source>
        <strain evidence="4 5">DSM 102234</strain>
    </source>
</reference>
<sequence length="1653" mass="182790">MTNQFQNDRPHSLANDEVPSSSPLDAATTSVIIPYRANLLGNIEQALKGLLGYGIMALELIQNADDAGAASLSFDVRDEALVVSNDRSFTSCGLQDAECPWIKKGDPTNGLKRPCNFHAISEMGSRSKLHDSEQIGRFGIGFVSVYQITDTPIIRSADVELRLNPQTQEVVKSEVVQADGTKFILPWAATESEVRSGLNASPTPADIVDKVVAEVGNVLESSLLFLRHVERVELRRNGAVVTVLEIVRTGEEVKLKFKPSGITRRWLVLSREADDIVNSDKISEKLKVMSRLDRSRTVNVAIPLDIEQFDGLLYAYLPTRQTTGMPVHVNADFFPHASRQAIVLEGESHERIWNQALIETAAEVLGDNLTRIRDLLGPNRFWALMEAAFQRKADLTFKFFWDKLSKAALDVPLVWTTQSEWRLPKNTALPPEAMTAVDQDALADLGIPLIHPTIRRYWTVLSSLGAQRLGLSDLVTALEDKGDDATVGGGESLRRLWSATAQLIEYSIDKPLTPAVLKRLKAVPFLLDAKGQPINPNDARKLPANVSEVALSEFVPDRRLVHSHVLLLPQIGALVREYRLKDLATDLAGKITDHASASSTIGETDAEARHFYGLLTSFTTDDRAADVSGILSNVPMLRTGAGFVSPARGQLPGDFKDPIGHFEIVDTRLFCPGMMEFAQHVLQVDVLTFHQYIEDHLEDILASGLSREQYGILLSEIVDHRFQLDENGTNGALAKTAFVRTRAGEFVRPAKVYYWSADLEAILGKDPSRWVDESWLPRGHPGRLRDLFDRLEMPTTVSTAHLVERIAEIAETSSLDEIVKETTLIIRHITERWNRFDDDDVEVLKGLKHVSFLSAVVDGKRHEDTRYSPTQVYRAVRAAAFASQVPIVEMPPLRQSTTVISAFLDIIEMPSEPPTDKVVAHVEHCIETNEEVHDLTYQMLSERLERSDNEGCIDRLKETNFIYVPGFGFIGGGEVFWSPPPFGTYWHSASQRMHLRQNLYRRLGVTDAPEPKHFSSLAMHIAQNAPLSGNDIVIHSRCLAALAEALEAEGPSAAESVDSLLGKQAFVSVSGKACWTEEAIWLDSEQLANPFGADLDDRLIRLTDVSRSAAIRFFHRLDVLALSDLARFRLAEEPDGVAAEEPTSRLQSRADLILWLAPNRAARQALRESLAGLDIRFSSQLLVQAEIDAFDPPVRTPASAANSYLDHEAGLLHIRSEIGRMDWIAAFRALFAAVERHCPTADVPPLCATAAFIMSLEDRADAEQALRESGFKAPSDEESEIEVGRMLRDEESDAHAEAYDETEVIEGGPSGQDIPGDTEKDVTTGSHVAFNFSGASDTKIGAGVDHKGASEGFNGTGADHSINRGAGTFEDNEDDVGLDDESYGSLTGRGAFGKESSADAVSDVSVGAEAEPVNATSSPRSRGGGNFHGSRDDQKAGAIAERQIRRTRMLTYVARGELRDEDSTGSKASASDDITDLIDAAAMKAALSYEQTRGWDAERQPHFNPGFDIASKSSEGSRRLIEVKGLENEWNERGVKLSHVQFSMAREHPDEFWIYVVEHARDIDRQRVYAISNPFSKVKEYWFDHNWHDASEERVSSRDIHLQVGLKVKHQMWGNGVVEEIKSRGLIPFVVVDFGKIEGRRGIPFNTSLRIID</sequence>
<dbReference type="InterPro" id="IPR024975">
    <property type="entry name" value="NOV_C"/>
</dbReference>
<evidence type="ECO:0008006" key="6">
    <source>
        <dbReference type="Google" id="ProtNLM"/>
    </source>
</evidence>
<gene>
    <name evidence="4" type="ORF">GGR95_003801</name>
</gene>
<dbReference type="EMBL" id="JACIEI010000031">
    <property type="protein sequence ID" value="MBB3996133.1"/>
    <property type="molecule type" value="Genomic_DNA"/>
</dbReference>
<feature type="domain" description="Sacsin/Nov" evidence="3">
    <location>
        <begin position="58"/>
        <end position="172"/>
    </location>
</feature>